<accession>A0AAJ0C787</accession>
<proteinExistence type="predicted"/>
<protein>
    <recommendedName>
        <fullName evidence="6">SP-RING-type domain-containing protein</fullName>
    </recommendedName>
</protein>
<feature type="compositionally biased region" description="Polar residues" evidence="5">
    <location>
        <begin position="602"/>
        <end position="611"/>
    </location>
</feature>
<keyword evidence="3" id="KW-0862">Zinc</keyword>
<gene>
    <name evidence="7" type="ORF">QBC33DRAFT_217199</name>
</gene>
<dbReference type="RefSeq" id="XP_060287020.1">
    <property type="nucleotide sequence ID" value="XM_060422743.1"/>
</dbReference>
<comment type="caution">
    <text evidence="7">The sequence shown here is derived from an EMBL/GenBank/DDBJ whole genome shotgun (WGS) entry which is preliminary data.</text>
</comment>
<dbReference type="InterPro" id="IPR004181">
    <property type="entry name" value="Znf_MIZ"/>
</dbReference>
<dbReference type="GO" id="GO:0016925">
    <property type="term" value="P:protein sumoylation"/>
    <property type="evidence" value="ECO:0007669"/>
    <property type="project" value="TreeGrafter"/>
</dbReference>
<evidence type="ECO:0000256" key="5">
    <source>
        <dbReference type="SAM" id="MobiDB-lite"/>
    </source>
</evidence>
<feature type="compositionally biased region" description="Acidic residues" evidence="5">
    <location>
        <begin position="1107"/>
        <end position="1116"/>
    </location>
</feature>
<dbReference type="PANTHER" id="PTHR10782">
    <property type="entry name" value="ZINC FINGER MIZ DOMAIN-CONTAINING PROTEIN"/>
    <property type="match status" value="1"/>
</dbReference>
<dbReference type="GO" id="GO:0000785">
    <property type="term" value="C:chromatin"/>
    <property type="evidence" value="ECO:0007669"/>
    <property type="project" value="TreeGrafter"/>
</dbReference>
<evidence type="ECO:0000256" key="3">
    <source>
        <dbReference type="ARBA" id="ARBA00022833"/>
    </source>
</evidence>
<dbReference type="GO" id="GO:0008270">
    <property type="term" value="F:zinc ion binding"/>
    <property type="evidence" value="ECO:0007669"/>
    <property type="project" value="UniProtKB-KW"/>
</dbReference>
<evidence type="ECO:0000313" key="7">
    <source>
        <dbReference type="EMBL" id="KAK1770807.1"/>
    </source>
</evidence>
<dbReference type="AlphaFoldDB" id="A0AAJ0C787"/>
<sequence length="1149" mass="125901">MPARQPSARSQSFLPPEWQVASSNSTVKTFIGGRQPSWMVNTHPVKPTPRPSTPRSNQPQQPQSQSQQQAAQPIPSSVLPSPAPSDEPSPAVSTSVYSPNPNPASLPEGQDMGQPTGPPNSVALPVTEARFVHALTLDNPLPASANAHTPQEMDAPSPRGTGVGIRSPPVSAPSQPQPVRTRSLPQPLPPHTTAPMQVTRAAMNQPSTAPNFEGTRGIDSSSNVVRSSTTTSNQPMANNGPPSKRRRTEQKGTNAMDFSQYSIIIESWITSCGGPQSFSQDIEWPRMLLLREACKMSDSFFLALHQLFCIWSRDRNEAYRYLAHPPGILDAGFTVIEQILKKNDLLSPANSFWFANLPAPLPQLLQKSPQYSSMVDSVGSFLLRVSFNFSSLTQATLRRRYPYLVEELLVELHCFSRVLQVVLFTASRRRLGVPDGPLGVTIDQAFLDDQSNHLTATGTFPPFLLQVEPDQFEQRNTTLIQYFRHVMNQAYQLYQGRSPGQGPLASPTPQSATTLGLSMSPRPQAQGQHSGSHPGTPTLPSNSVPPRRPTLHAVAGPGPGSGQFPTSPYMNGPPQQPTHQQGAGVPRGQVATQPTGHHAMAQQPQSPGYVNFPSYQITQQTQNTGVVAGGMLEQYEQMHQRLQVCSSQPFSTNPVTGPPTPRLGRAVSHGQALPYPSQLSVTPPGTAAPAAAPTSAGHTPTFPNGIVLLQQQLARQSYMQQNTQNVQQNTPNVQQHTPNVQHVQQVPNVRQRQTQPVGPDQFVAPKRGYIPRHEWPADPQDRKSILMSLHQAQVRSPKRTVRTTDSDGPAERYYQAVKSLPVPPTAVPPVNRLYKLNFAVTGEQCALTSTSRRKPEERLPVTEHFNGSLRWRLRCCFSRSKSASIPEHAWVSMETNWPPHISVKLNNRVIEIRRHMQNGKDLPAELTPYIVPGTNDLRIAVADAKQPTNGQFIVAVELVQTLSHSEVLAYVERHGFTSPERTLGIIKSRLSGKADDDGILLVDKELSIDLADPFTSVMFKIPARGIACTHMECFDLETWLNTRPAKAPAKCPHGRCPICFKDARPYSLRVDGFLLEARQQLERQGKLHAKSMLVAADGTWTATVEDEVDDNTDDDEPRSAPAAAKSGSLPAPPVSRNQNVEVIELLDDD</sequence>
<keyword evidence="8" id="KW-1185">Reference proteome</keyword>
<dbReference type="Proteomes" id="UP001244011">
    <property type="component" value="Unassembled WGS sequence"/>
</dbReference>
<dbReference type="Pfam" id="PF25527">
    <property type="entry name" value="GBD-like_ZMIZ1_ZMIZ2"/>
    <property type="match status" value="1"/>
</dbReference>
<name>A0AAJ0C787_9PEZI</name>
<evidence type="ECO:0000256" key="4">
    <source>
        <dbReference type="PROSITE-ProRule" id="PRU00452"/>
    </source>
</evidence>
<feature type="domain" description="SP-RING-type" evidence="6">
    <location>
        <begin position="994"/>
        <end position="1083"/>
    </location>
</feature>
<feature type="compositionally biased region" description="Low complexity" evidence="5">
    <location>
        <begin position="167"/>
        <end position="179"/>
    </location>
</feature>
<dbReference type="Gene3D" id="3.30.40.10">
    <property type="entry name" value="Zinc/RING finger domain, C3HC4 (zinc finger)"/>
    <property type="match status" value="1"/>
</dbReference>
<dbReference type="GeneID" id="85305930"/>
<keyword evidence="2 4" id="KW-0863">Zinc-finger</keyword>
<feature type="region of interest" description="Disordered" evidence="5">
    <location>
        <begin position="1107"/>
        <end position="1149"/>
    </location>
</feature>
<evidence type="ECO:0000256" key="2">
    <source>
        <dbReference type="ARBA" id="ARBA00022771"/>
    </source>
</evidence>
<dbReference type="PANTHER" id="PTHR10782:SF4">
    <property type="entry name" value="TONALLI, ISOFORM E"/>
    <property type="match status" value="1"/>
</dbReference>
<evidence type="ECO:0000313" key="8">
    <source>
        <dbReference type="Proteomes" id="UP001244011"/>
    </source>
</evidence>
<feature type="region of interest" description="Disordered" evidence="5">
    <location>
        <begin position="497"/>
        <end position="611"/>
    </location>
</feature>
<dbReference type="InterPro" id="IPR057847">
    <property type="entry name" value="ZMIZ1/ZMIZ2_GBD-like"/>
</dbReference>
<dbReference type="PROSITE" id="PS51044">
    <property type="entry name" value="ZF_SP_RING"/>
    <property type="match status" value="1"/>
</dbReference>
<organism evidence="7 8">
    <name type="scientific">Phialemonium atrogriseum</name>
    <dbReference type="NCBI Taxonomy" id="1093897"/>
    <lineage>
        <taxon>Eukaryota</taxon>
        <taxon>Fungi</taxon>
        <taxon>Dikarya</taxon>
        <taxon>Ascomycota</taxon>
        <taxon>Pezizomycotina</taxon>
        <taxon>Sordariomycetes</taxon>
        <taxon>Sordariomycetidae</taxon>
        <taxon>Cephalothecales</taxon>
        <taxon>Cephalothecaceae</taxon>
        <taxon>Phialemonium</taxon>
    </lineage>
</organism>
<feature type="compositionally biased region" description="Low complexity" evidence="5">
    <location>
        <begin position="53"/>
        <end position="77"/>
    </location>
</feature>
<reference evidence="7" key="1">
    <citation type="submission" date="2023-06" db="EMBL/GenBank/DDBJ databases">
        <title>Genome-scale phylogeny and comparative genomics of the fungal order Sordariales.</title>
        <authorList>
            <consortium name="Lawrence Berkeley National Laboratory"/>
            <person name="Hensen N."/>
            <person name="Bonometti L."/>
            <person name="Westerberg I."/>
            <person name="Brannstrom I.O."/>
            <person name="Guillou S."/>
            <person name="Cros-Aarteil S."/>
            <person name="Calhoun S."/>
            <person name="Haridas S."/>
            <person name="Kuo A."/>
            <person name="Mondo S."/>
            <person name="Pangilinan J."/>
            <person name="Riley R."/>
            <person name="Labutti K."/>
            <person name="Andreopoulos B."/>
            <person name="Lipzen A."/>
            <person name="Chen C."/>
            <person name="Yanf M."/>
            <person name="Daum C."/>
            <person name="Ng V."/>
            <person name="Clum A."/>
            <person name="Steindorff A."/>
            <person name="Ohm R."/>
            <person name="Martin F."/>
            <person name="Silar P."/>
            <person name="Natvig D."/>
            <person name="Lalanne C."/>
            <person name="Gautier V."/>
            <person name="Ament-Velasquez S.L."/>
            <person name="Kruys A."/>
            <person name="Hutchinson M.I."/>
            <person name="Powell A.J."/>
            <person name="Barry K."/>
            <person name="Miller A.N."/>
            <person name="Grigoriev I.V."/>
            <person name="Debuchy R."/>
            <person name="Gladieux P."/>
            <person name="Thoren M.H."/>
            <person name="Johannesson H."/>
        </authorList>
    </citation>
    <scope>NUCLEOTIDE SEQUENCE</scope>
    <source>
        <strain evidence="7">8032-3</strain>
    </source>
</reference>
<evidence type="ECO:0000259" key="6">
    <source>
        <dbReference type="PROSITE" id="PS51044"/>
    </source>
</evidence>
<keyword evidence="1" id="KW-0479">Metal-binding</keyword>
<dbReference type="InterPro" id="IPR013083">
    <property type="entry name" value="Znf_RING/FYVE/PHD"/>
</dbReference>
<feature type="compositionally biased region" description="Low complexity" evidence="5">
    <location>
        <begin position="220"/>
        <end position="233"/>
    </location>
</feature>
<evidence type="ECO:0000256" key="1">
    <source>
        <dbReference type="ARBA" id="ARBA00022723"/>
    </source>
</evidence>
<feature type="region of interest" description="Disordered" evidence="5">
    <location>
        <begin position="1"/>
        <end position="194"/>
    </location>
</feature>
<dbReference type="EMBL" id="MU838999">
    <property type="protein sequence ID" value="KAK1770807.1"/>
    <property type="molecule type" value="Genomic_DNA"/>
</dbReference>
<dbReference type="GO" id="GO:0061665">
    <property type="term" value="F:SUMO ligase activity"/>
    <property type="evidence" value="ECO:0007669"/>
    <property type="project" value="TreeGrafter"/>
</dbReference>
<feature type="compositionally biased region" description="Polar residues" evidence="5">
    <location>
        <begin position="507"/>
        <end position="544"/>
    </location>
</feature>
<feature type="region of interest" description="Disordered" evidence="5">
    <location>
        <begin position="206"/>
        <end position="253"/>
    </location>
</feature>